<dbReference type="RefSeq" id="WP_089063063.1">
    <property type="nucleotide sequence ID" value="NZ_CP022315.1"/>
</dbReference>
<protein>
    <submittedName>
        <fullName evidence="2">Uncharacterized protein</fullName>
    </submittedName>
</protein>
<feature type="transmembrane region" description="Helical" evidence="1">
    <location>
        <begin position="135"/>
        <end position="153"/>
    </location>
</feature>
<keyword evidence="1" id="KW-0472">Membrane</keyword>
<feature type="transmembrane region" description="Helical" evidence="1">
    <location>
        <begin position="12"/>
        <end position="29"/>
    </location>
</feature>
<dbReference type="Proteomes" id="UP000198312">
    <property type="component" value="Chromosome"/>
</dbReference>
<accession>A0A220U671</accession>
<evidence type="ECO:0000313" key="2">
    <source>
        <dbReference type="EMBL" id="ASK63804.1"/>
    </source>
</evidence>
<keyword evidence="1" id="KW-0812">Transmembrane</keyword>
<dbReference type="EMBL" id="CP022315">
    <property type="protein sequence ID" value="ASK63804.1"/>
    <property type="molecule type" value="Genomic_DNA"/>
</dbReference>
<sequence>MILWGTFDKNEIVILLMLVIFYSIFFLLPKKFCRDITALFFLWGLTIGIFFDFTIGGGLIDYYKLNDSNEYGLNDMLYYLSFAPFSYFFIYFYELLQINAKTFIWYVVGWSLLGVGLQWVFTLVDIVNFKNGYKLLYSLPVFMLSQTITGLYYQFIRSKRKVMCSDEKQQT</sequence>
<keyword evidence="3" id="KW-1185">Reference proteome</keyword>
<feature type="transmembrane region" description="Helical" evidence="1">
    <location>
        <begin position="103"/>
        <end position="123"/>
    </location>
</feature>
<evidence type="ECO:0000313" key="3">
    <source>
        <dbReference type="Proteomes" id="UP000198312"/>
    </source>
</evidence>
<reference evidence="2 3" key="1">
    <citation type="submission" date="2017-07" db="EMBL/GenBank/DDBJ databases">
        <title>Virgibacillus sp. LM2416.</title>
        <authorList>
            <person name="Tak E.J."/>
            <person name="Bae J.-W."/>
        </authorList>
    </citation>
    <scope>NUCLEOTIDE SEQUENCE [LARGE SCALE GENOMIC DNA]</scope>
    <source>
        <strain evidence="2 3">LM2416</strain>
    </source>
</reference>
<dbReference type="AlphaFoldDB" id="A0A220U671"/>
<feature type="transmembrane region" description="Helical" evidence="1">
    <location>
        <begin position="36"/>
        <end position="56"/>
    </location>
</feature>
<proteinExistence type="predicted"/>
<evidence type="ECO:0000256" key="1">
    <source>
        <dbReference type="SAM" id="Phobius"/>
    </source>
</evidence>
<keyword evidence="1" id="KW-1133">Transmembrane helix</keyword>
<feature type="transmembrane region" description="Helical" evidence="1">
    <location>
        <begin position="76"/>
        <end position="96"/>
    </location>
</feature>
<organism evidence="2 3">
    <name type="scientific">Virgibacillus phasianinus</name>
    <dbReference type="NCBI Taxonomy" id="2017483"/>
    <lineage>
        <taxon>Bacteria</taxon>
        <taxon>Bacillati</taxon>
        <taxon>Bacillota</taxon>
        <taxon>Bacilli</taxon>
        <taxon>Bacillales</taxon>
        <taxon>Bacillaceae</taxon>
        <taxon>Virgibacillus</taxon>
    </lineage>
</organism>
<gene>
    <name evidence="2" type="ORF">CFK37_17390</name>
</gene>
<dbReference type="KEGG" id="vil:CFK37_17390"/>
<name>A0A220U671_9BACI</name>
<dbReference type="OrthoDB" id="2618234at2"/>